<dbReference type="GO" id="GO:0006396">
    <property type="term" value="P:RNA processing"/>
    <property type="evidence" value="ECO:0007669"/>
    <property type="project" value="InterPro"/>
</dbReference>
<keyword evidence="3" id="KW-0436">Ligase</keyword>
<evidence type="ECO:0000313" key="11">
    <source>
        <dbReference type="EMBL" id="EAY20709.1"/>
    </source>
</evidence>
<keyword evidence="6 10" id="KW-0342">GTP-binding</keyword>
<feature type="active site" description="GMP-histidine intermediate" evidence="9">
    <location>
        <position position="10"/>
    </location>
</feature>
<evidence type="ECO:0000256" key="7">
    <source>
        <dbReference type="ARBA" id="ARBA00023211"/>
    </source>
</evidence>
<reference evidence="11" key="1">
    <citation type="submission" date="2006-10" db="EMBL/GenBank/DDBJ databases">
        <authorList>
            <person name="Amadeo P."/>
            <person name="Zhao Q."/>
            <person name="Wortman J."/>
            <person name="Fraser-Liggett C."/>
            <person name="Carlton J."/>
        </authorList>
    </citation>
    <scope>NUCLEOTIDE SEQUENCE</scope>
    <source>
        <strain evidence="11">G3</strain>
    </source>
</reference>
<keyword evidence="4" id="KW-0479">Metal-binding</keyword>
<dbReference type="Proteomes" id="UP000001542">
    <property type="component" value="Unassembled WGS sequence"/>
</dbReference>
<dbReference type="Gene3D" id="3.90.1860.10">
    <property type="entry name" value="tRNA-splicing ligase RtcB"/>
    <property type="match status" value="1"/>
</dbReference>
<dbReference type="GO" id="GO:0046872">
    <property type="term" value="F:metal ion binding"/>
    <property type="evidence" value="ECO:0007669"/>
    <property type="project" value="UniProtKB-KW"/>
</dbReference>
<dbReference type="InParanoid" id="A2DG82"/>
<keyword evidence="12" id="KW-1185">Reference proteome</keyword>
<evidence type="ECO:0000256" key="10">
    <source>
        <dbReference type="PIRSR" id="PIRSR601233-2"/>
    </source>
</evidence>
<dbReference type="AlphaFoldDB" id="A2DG82"/>
<evidence type="ECO:0000256" key="8">
    <source>
        <dbReference type="ARBA" id="ARBA00047746"/>
    </source>
</evidence>
<dbReference type="eggNOG" id="KOG3833">
    <property type="taxonomic scope" value="Eukaryota"/>
</dbReference>
<feature type="binding site" evidence="10">
    <location>
        <begin position="10"/>
        <end position="13"/>
    </location>
    <ligand>
        <name>GMP</name>
        <dbReference type="ChEBI" id="CHEBI:58115"/>
    </ligand>
</feature>
<evidence type="ECO:0000256" key="4">
    <source>
        <dbReference type="ARBA" id="ARBA00022723"/>
    </source>
</evidence>
<gene>
    <name evidence="11" type="ORF">TVAG_164050</name>
</gene>
<dbReference type="OrthoDB" id="10249697at2759"/>
<dbReference type="KEGG" id="tva:5466252"/>
<organism evidence="11 12">
    <name type="scientific">Trichomonas vaginalis (strain ATCC PRA-98 / G3)</name>
    <dbReference type="NCBI Taxonomy" id="412133"/>
    <lineage>
        <taxon>Eukaryota</taxon>
        <taxon>Metamonada</taxon>
        <taxon>Parabasalia</taxon>
        <taxon>Trichomonadida</taxon>
        <taxon>Trichomonadidae</taxon>
        <taxon>Trichomonas</taxon>
    </lineage>
</organism>
<dbReference type="STRING" id="5722.A2DG82"/>
<evidence type="ECO:0000256" key="2">
    <source>
        <dbReference type="ARBA" id="ARBA00012726"/>
    </source>
</evidence>
<dbReference type="GO" id="GO:0170057">
    <property type="term" value="F:RNA ligase (GTP) activity"/>
    <property type="evidence" value="ECO:0007669"/>
    <property type="project" value="UniProtKB-EC"/>
</dbReference>
<name>A2DG82_TRIV3</name>
<dbReference type="InterPro" id="IPR036025">
    <property type="entry name" value="RtcB-like_sf"/>
</dbReference>
<evidence type="ECO:0000256" key="1">
    <source>
        <dbReference type="ARBA" id="ARBA00001936"/>
    </source>
</evidence>
<evidence type="ECO:0000313" key="12">
    <source>
        <dbReference type="Proteomes" id="UP000001542"/>
    </source>
</evidence>
<comment type="catalytic activity">
    <reaction evidence="8">
        <text>a 3'-end 3'-phospho-ribonucleotide-RNA + a 5'-end dephospho-ribonucleoside-RNA + GTP = a ribonucleotidyl-ribonucleotide-RNA + GMP + diphosphate</text>
        <dbReference type="Rhea" id="RHEA:68076"/>
        <dbReference type="Rhea" id="RHEA-COMP:10463"/>
        <dbReference type="Rhea" id="RHEA-COMP:13936"/>
        <dbReference type="Rhea" id="RHEA-COMP:17355"/>
        <dbReference type="ChEBI" id="CHEBI:33019"/>
        <dbReference type="ChEBI" id="CHEBI:37565"/>
        <dbReference type="ChEBI" id="CHEBI:58115"/>
        <dbReference type="ChEBI" id="CHEBI:83062"/>
        <dbReference type="ChEBI" id="CHEBI:138284"/>
        <dbReference type="ChEBI" id="CHEBI:173118"/>
        <dbReference type="EC" id="6.5.1.8"/>
    </reaction>
</comment>
<proteinExistence type="predicted"/>
<dbReference type="Pfam" id="PF01139">
    <property type="entry name" value="RtcB"/>
    <property type="match status" value="1"/>
</dbReference>
<dbReference type="PANTHER" id="PTHR11118:SF1">
    <property type="entry name" value="RNA-SPLICING LIGASE RTCB HOMOLOG"/>
    <property type="match status" value="1"/>
</dbReference>
<accession>A2DG82</accession>
<dbReference type="RefSeq" id="XP_001581695.1">
    <property type="nucleotide sequence ID" value="XM_001581645.1"/>
</dbReference>
<sequence length="87" mass="9355">MKCAFGSTCHGAGRLMSRSKALKTIPLEKVQNDLASHGVFLKAADKQTIQDESPDAYKDIEQVIDACETVGISHKVARLVPMGVIKG</sequence>
<dbReference type="PANTHER" id="PTHR11118">
    <property type="entry name" value="RNA-SPLICING LIGASE RTCB HOMOLOG"/>
    <property type="match status" value="1"/>
</dbReference>
<comment type="cofactor">
    <cofactor evidence="1">
        <name>Mn(2+)</name>
        <dbReference type="ChEBI" id="CHEBI:29035"/>
    </cofactor>
</comment>
<dbReference type="EMBL" id="DS113196">
    <property type="protein sequence ID" value="EAY20709.1"/>
    <property type="molecule type" value="Genomic_DNA"/>
</dbReference>
<feature type="binding site" evidence="10">
    <location>
        <position position="86"/>
    </location>
    <ligand>
        <name>GMP</name>
        <dbReference type="ChEBI" id="CHEBI:58115"/>
    </ligand>
</feature>
<keyword evidence="5 10" id="KW-0547">Nucleotide-binding</keyword>
<dbReference type="InterPro" id="IPR001233">
    <property type="entry name" value="RtcB"/>
</dbReference>
<evidence type="ECO:0000256" key="9">
    <source>
        <dbReference type="PIRSR" id="PIRSR601233-1"/>
    </source>
</evidence>
<evidence type="ECO:0000256" key="3">
    <source>
        <dbReference type="ARBA" id="ARBA00022598"/>
    </source>
</evidence>
<reference evidence="11" key="2">
    <citation type="journal article" date="2007" name="Science">
        <title>Draft genome sequence of the sexually transmitted pathogen Trichomonas vaginalis.</title>
        <authorList>
            <person name="Carlton J.M."/>
            <person name="Hirt R.P."/>
            <person name="Silva J.C."/>
            <person name="Delcher A.L."/>
            <person name="Schatz M."/>
            <person name="Zhao Q."/>
            <person name="Wortman J.R."/>
            <person name="Bidwell S.L."/>
            <person name="Alsmark U.C.M."/>
            <person name="Besteiro S."/>
            <person name="Sicheritz-Ponten T."/>
            <person name="Noel C.J."/>
            <person name="Dacks J.B."/>
            <person name="Foster P.G."/>
            <person name="Simillion C."/>
            <person name="Van de Peer Y."/>
            <person name="Miranda-Saavedra D."/>
            <person name="Barton G.J."/>
            <person name="Westrop G.D."/>
            <person name="Mueller S."/>
            <person name="Dessi D."/>
            <person name="Fiori P.L."/>
            <person name="Ren Q."/>
            <person name="Paulsen I."/>
            <person name="Zhang H."/>
            <person name="Bastida-Corcuera F.D."/>
            <person name="Simoes-Barbosa A."/>
            <person name="Brown M.T."/>
            <person name="Hayes R.D."/>
            <person name="Mukherjee M."/>
            <person name="Okumura C.Y."/>
            <person name="Schneider R."/>
            <person name="Smith A.J."/>
            <person name="Vanacova S."/>
            <person name="Villalvazo M."/>
            <person name="Haas B.J."/>
            <person name="Pertea M."/>
            <person name="Feldblyum T.V."/>
            <person name="Utterback T.R."/>
            <person name="Shu C.L."/>
            <person name="Osoegawa K."/>
            <person name="de Jong P.J."/>
            <person name="Hrdy I."/>
            <person name="Horvathova L."/>
            <person name="Zubacova Z."/>
            <person name="Dolezal P."/>
            <person name="Malik S.B."/>
            <person name="Logsdon J.M. Jr."/>
            <person name="Henze K."/>
            <person name="Gupta A."/>
            <person name="Wang C.C."/>
            <person name="Dunne R.L."/>
            <person name="Upcroft J.A."/>
            <person name="Upcroft P."/>
            <person name="White O."/>
            <person name="Salzberg S.L."/>
            <person name="Tang P."/>
            <person name="Chiu C.-H."/>
            <person name="Lee Y.-S."/>
            <person name="Embley T.M."/>
            <person name="Coombs G.H."/>
            <person name="Mottram J.C."/>
            <person name="Tachezy J."/>
            <person name="Fraser-Liggett C.M."/>
            <person name="Johnson P.J."/>
        </authorList>
    </citation>
    <scope>NUCLEOTIDE SEQUENCE [LARGE SCALE GENOMIC DNA]</scope>
    <source>
        <strain evidence="11">G3</strain>
    </source>
</reference>
<evidence type="ECO:0000256" key="5">
    <source>
        <dbReference type="ARBA" id="ARBA00022741"/>
    </source>
</evidence>
<dbReference type="EC" id="6.5.1.8" evidence="2"/>
<dbReference type="VEuPathDB" id="TrichDB:TVAG_386070"/>
<dbReference type="VEuPathDB" id="TrichDB:TVAGG3_0954170"/>
<dbReference type="GO" id="GO:0005525">
    <property type="term" value="F:GTP binding"/>
    <property type="evidence" value="ECO:0007669"/>
    <property type="project" value="UniProtKB-KW"/>
</dbReference>
<keyword evidence="7" id="KW-0464">Manganese</keyword>
<dbReference type="SUPFAM" id="SSF103365">
    <property type="entry name" value="Hypothetical protein PH1602"/>
    <property type="match status" value="1"/>
</dbReference>
<protein>
    <recommendedName>
        <fullName evidence="2">3'-phosphate/5'-hydroxy nucleic acid ligase</fullName>
        <ecNumber evidence="2">6.5.1.8</ecNumber>
    </recommendedName>
</protein>
<evidence type="ECO:0000256" key="6">
    <source>
        <dbReference type="ARBA" id="ARBA00023134"/>
    </source>
</evidence>